<dbReference type="Gene3D" id="3.40.50.1820">
    <property type="entry name" value="alpha/beta hydrolase"/>
    <property type="match status" value="1"/>
</dbReference>
<evidence type="ECO:0000259" key="1">
    <source>
        <dbReference type="Pfam" id="PF00561"/>
    </source>
</evidence>
<evidence type="ECO:0000313" key="3">
    <source>
        <dbReference type="Proteomes" id="UP000542342"/>
    </source>
</evidence>
<comment type="caution">
    <text evidence="2">The sequence shown here is derived from an EMBL/GenBank/DDBJ whole genome shotgun (WGS) entry which is preliminary data.</text>
</comment>
<proteinExistence type="predicted"/>
<keyword evidence="2" id="KW-0378">Hydrolase</keyword>
<dbReference type="EMBL" id="JACEFB010000001">
    <property type="protein sequence ID" value="MBA2224769.1"/>
    <property type="molecule type" value="Genomic_DNA"/>
</dbReference>
<dbReference type="InterPro" id="IPR050266">
    <property type="entry name" value="AB_hydrolase_sf"/>
</dbReference>
<feature type="domain" description="AB hydrolase-1" evidence="1">
    <location>
        <begin position="23"/>
        <end position="251"/>
    </location>
</feature>
<dbReference type="InterPro" id="IPR029058">
    <property type="entry name" value="AB_hydrolase_fold"/>
</dbReference>
<keyword evidence="3" id="KW-1185">Reference proteome</keyword>
<dbReference type="RefSeq" id="WP_194536191.1">
    <property type="nucleotide sequence ID" value="NZ_JACEFB010000001.1"/>
</dbReference>
<name>A0A7V9AAC7_9BACT</name>
<dbReference type="SUPFAM" id="SSF53474">
    <property type="entry name" value="alpha/beta-Hydrolases"/>
    <property type="match status" value="1"/>
</dbReference>
<sequence>MSTVTLPRQNITLALEDRGQGRPVVWLHAFPLDRGMWEPQLQPLLAAGYRVITVDLPGFGESPVQAGWTIDSAADALAELLEVLQVPAAVVGGESMGGYVALALARRHPHSLSGLILADTRAGSDDAAARARRQETIEAIRQKGPAALLETLVPKLISDATRQSRPHVLETIRTLTLRQTTQGLIDALIALRDRPDAAPYLPNIRVPTLVIVGEYDTITPPLYAARLAGLIDSAELVHIPQAGHLSNLENPEAFNAAVLSFLQRRIS</sequence>
<dbReference type="InterPro" id="IPR000639">
    <property type="entry name" value="Epox_hydrolase-like"/>
</dbReference>
<dbReference type="InterPro" id="IPR000073">
    <property type="entry name" value="AB_hydrolase_1"/>
</dbReference>
<protein>
    <submittedName>
        <fullName evidence="2">Alpha/beta fold hydrolase</fullName>
    </submittedName>
</protein>
<dbReference type="PRINTS" id="PR00412">
    <property type="entry name" value="EPOXHYDRLASE"/>
</dbReference>
<dbReference type="GO" id="GO:0016787">
    <property type="term" value="F:hydrolase activity"/>
    <property type="evidence" value="ECO:0007669"/>
    <property type="project" value="UniProtKB-KW"/>
</dbReference>
<accession>A0A7V9AAC7</accession>
<evidence type="ECO:0000313" key="2">
    <source>
        <dbReference type="EMBL" id="MBA2224769.1"/>
    </source>
</evidence>
<dbReference type="Proteomes" id="UP000542342">
    <property type="component" value="Unassembled WGS sequence"/>
</dbReference>
<dbReference type="PANTHER" id="PTHR43798">
    <property type="entry name" value="MONOACYLGLYCEROL LIPASE"/>
    <property type="match status" value="1"/>
</dbReference>
<dbReference type="PRINTS" id="PR00111">
    <property type="entry name" value="ABHYDROLASE"/>
</dbReference>
<dbReference type="AlphaFoldDB" id="A0A7V9AAC7"/>
<gene>
    <name evidence="2" type="ORF">H0921_01175</name>
</gene>
<dbReference type="Pfam" id="PF00561">
    <property type="entry name" value="Abhydrolase_1"/>
    <property type="match status" value="1"/>
</dbReference>
<reference evidence="2 3" key="1">
    <citation type="submission" date="2020-07" db="EMBL/GenBank/DDBJ databases">
        <title>Thermogemmata thermophila gen. nov., sp. nov., a novel moderate thermophilic planctomycete from a Kamchatka hot spring.</title>
        <authorList>
            <person name="Elcheninov A.G."/>
            <person name="Podosokorskaya O.A."/>
            <person name="Kovaleva O.L."/>
            <person name="Novikov A."/>
            <person name="Bonch-Osmolovskaya E.A."/>
            <person name="Toshchakov S.V."/>
            <person name="Kublanov I.V."/>
        </authorList>
    </citation>
    <scope>NUCLEOTIDE SEQUENCE [LARGE SCALE GENOMIC DNA]</scope>
    <source>
        <strain evidence="2 3">2918</strain>
    </source>
</reference>
<organism evidence="2 3">
    <name type="scientific">Thermogemmata fonticola</name>
    <dbReference type="NCBI Taxonomy" id="2755323"/>
    <lineage>
        <taxon>Bacteria</taxon>
        <taxon>Pseudomonadati</taxon>
        <taxon>Planctomycetota</taxon>
        <taxon>Planctomycetia</taxon>
        <taxon>Gemmatales</taxon>
        <taxon>Gemmataceae</taxon>
        <taxon>Thermogemmata</taxon>
    </lineage>
</organism>